<dbReference type="AlphaFoldDB" id="A0A8G2FW52"/>
<dbReference type="InterPro" id="IPR050771">
    <property type="entry name" value="Alpha-ketoacid_DH_E1_comp"/>
</dbReference>
<proteinExistence type="predicted"/>
<evidence type="ECO:0000256" key="1">
    <source>
        <dbReference type="ARBA" id="ARBA00023002"/>
    </source>
</evidence>
<comment type="caution">
    <text evidence="3">The sequence shown here is derived from an EMBL/GenBank/DDBJ whole genome shotgun (WGS) entry which is preliminary data.</text>
</comment>
<organism evidence="3 4">
    <name type="scientific">Picrophilus torridus (strain ATCC 700027 / DSM 9790 / JCM 10055 / NBRC 100828 / KAW 2/3)</name>
    <dbReference type="NCBI Taxonomy" id="1122961"/>
    <lineage>
        <taxon>Archaea</taxon>
        <taxon>Methanobacteriati</taxon>
        <taxon>Thermoplasmatota</taxon>
        <taxon>Thermoplasmata</taxon>
        <taxon>Thermoplasmatales</taxon>
        <taxon>Picrophilaceae</taxon>
        <taxon>Picrophilus</taxon>
    </lineage>
</organism>
<evidence type="ECO:0000313" key="4">
    <source>
        <dbReference type="Proteomes" id="UP000192315"/>
    </source>
</evidence>
<keyword evidence="4" id="KW-1185">Reference proteome</keyword>
<dbReference type="CDD" id="cd02000">
    <property type="entry name" value="TPP_E1_PDC_ADC_BCADC"/>
    <property type="match status" value="1"/>
</dbReference>
<sequence length="333" mass="37932">MIEEDISKEDIISAYRNMVLERFLDKKLLGINRQGFLPFYIPNIGHEALHAAIGMAIRDDDFFYPYYRDLGSDIARVGLDFVLAQMFSTEMDNELGRDMPLHISNKAKKVGPVITTVGGHLMAATGVAYSYKYQKKPGIVITTFGDGATSTPDFHVSMNFAAVYSLPVLFICENNQWAISYPVEEQTKVEISKKAEAYGFTGIKIDGNNFIEAYHAIRNAIKDVEKNKMPLLIDAVTYRMGPHTTADDPNKYRKTIINEGDPLDPLSIIEDDIKKMKILNDEEISNIKNEINNMVSKEVERYEKMNKPGKETLFKNIYENEPWYITEERGEIE</sequence>
<evidence type="ECO:0000259" key="2">
    <source>
        <dbReference type="Pfam" id="PF00676"/>
    </source>
</evidence>
<keyword evidence="1" id="KW-0560">Oxidoreductase</keyword>
<dbReference type="Pfam" id="PF00676">
    <property type="entry name" value="E1_dh"/>
    <property type="match status" value="1"/>
</dbReference>
<dbReference type="GO" id="GO:0044272">
    <property type="term" value="P:sulfur compound biosynthetic process"/>
    <property type="evidence" value="ECO:0007669"/>
    <property type="project" value="UniProtKB-ARBA"/>
</dbReference>
<dbReference type="RefSeq" id="WP_084272495.1">
    <property type="nucleotide sequence ID" value="NZ_FWYE01000001.1"/>
</dbReference>
<keyword evidence="3" id="KW-0670">Pyruvate</keyword>
<reference evidence="3 4" key="1">
    <citation type="submission" date="2017-04" db="EMBL/GenBank/DDBJ databases">
        <authorList>
            <person name="Varghese N."/>
            <person name="Submissions S."/>
        </authorList>
    </citation>
    <scope>NUCLEOTIDE SEQUENCE [LARGE SCALE GENOMIC DNA]</scope>
    <source>
        <strain evidence="3 4">DSM 9789</strain>
    </source>
</reference>
<protein>
    <submittedName>
        <fullName evidence="3">Pyruvate dehydrogenase E1 component alpha subunit</fullName>
    </submittedName>
</protein>
<accession>A0A8G2FW52</accession>
<dbReference type="GO" id="GO:0016624">
    <property type="term" value="F:oxidoreductase activity, acting on the aldehyde or oxo group of donors, disulfide as acceptor"/>
    <property type="evidence" value="ECO:0007669"/>
    <property type="project" value="InterPro"/>
</dbReference>
<dbReference type="Gene3D" id="3.40.50.970">
    <property type="match status" value="1"/>
</dbReference>
<dbReference type="PANTHER" id="PTHR43380">
    <property type="entry name" value="2-OXOISOVALERATE DEHYDROGENASE SUBUNIT ALPHA, MITOCHONDRIAL"/>
    <property type="match status" value="1"/>
</dbReference>
<dbReference type="SUPFAM" id="SSF52518">
    <property type="entry name" value="Thiamin diphosphate-binding fold (THDP-binding)"/>
    <property type="match status" value="1"/>
</dbReference>
<dbReference type="GO" id="GO:0009083">
    <property type="term" value="P:branched-chain amino acid catabolic process"/>
    <property type="evidence" value="ECO:0007669"/>
    <property type="project" value="TreeGrafter"/>
</dbReference>
<name>A0A8G2FW52_PICTO</name>
<gene>
    <name evidence="3" type="ORF">SAMN02745355_0446</name>
</gene>
<dbReference type="InterPro" id="IPR001017">
    <property type="entry name" value="DH_E1"/>
</dbReference>
<evidence type="ECO:0000313" key="3">
    <source>
        <dbReference type="EMBL" id="SMD30558.1"/>
    </source>
</evidence>
<feature type="domain" description="Dehydrogenase E1 component" evidence="2">
    <location>
        <begin position="15"/>
        <end position="308"/>
    </location>
</feature>
<dbReference type="EMBL" id="FWYE01000001">
    <property type="protein sequence ID" value="SMD30558.1"/>
    <property type="molecule type" value="Genomic_DNA"/>
</dbReference>
<dbReference type="InterPro" id="IPR029061">
    <property type="entry name" value="THDP-binding"/>
</dbReference>
<dbReference type="PANTHER" id="PTHR43380:SF1">
    <property type="entry name" value="2-OXOISOVALERATE DEHYDROGENASE SUBUNIT ALPHA, MITOCHONDRIAL"/>
    <property type="match status" value="1"/>
</dbReference>
<dbReference type="Proteomes" id="UP000192315">
    <property type="component" value="Unassembled WGS sequence"/>
</dbReference>